<dbReference type="Gene3D" id="3.40.630.30">
    <property type="match status" value="1"/>
</dbReference>
<dbReference type="GO" id="GO:0016747">
    <property type="term" value="F:acyltransferase activity, transferring groups other than amino-acyl groups"/>
    <property type="evidence" value="ECO:0007669"/>
    <property type="project" value="InterPro"/>
</dbReference>
<gene>
    <name evidence="1" type="ORF">CSV86_003505</name>
</gene>
<reference evidence="1 2" key="1">
    <citation type="journal article" date="2013" name="Genome Announc.">
        <title>Genome Sequence of Naphthalene-Degrading Soil Bacterium Pseudomonas putida CSV86.</title>
        <authorList>
            <person name="Phale P.S."/>
            <person name="Paliwal V."/>
            <person name="Raju S.C."/>
            <person name="Modak A."/>
            <person name="Purohit H.J."/>
        </authorList>
    </citation>
    <scope>NUCLEOTIDE SEQUENCE [LARGE SCALE GENOMIC DNA]</scope>
    <source>
        <strain evidence="1 2">CSV86</strain>
    </source>
</reference>
<comment type="caution">
    <text evidence="1">The sequence shown here is derived from an EMBL/GenBank/DDBJ whole genome shotgun (WGS) entry which is preliminary data.</text>
</comment>
<dbReference type="PANTHER" id="PTHR43415">
    <property type="entry name" value="SPERMIDINE N(1)-ACETYLTRANSFERASE"/>
    <property type="match status" value="1"/>
</dbReference>
<dbReference type="eggNOG" id="COG1670">
    <property type="taxonomic scope" value="Bacteria"/>
</dbReference>
<dbReference type="OrthoDB" id="2049878at2"/>
<dbReference type="RefSeq" id="WP_009394121.1">
    <property type="nucleotide sequence ID" value="NZ_AMWJ02000001.1"/>
</dbReference>
<sequence>MNLQSKTVKLRLVEENDAEFILRLRTDSKYNQHLSQVTGGVAEQVEWIRRYKNDEKNKLQYYFIIERNDGVRCGTLRVYDIRPDSFSWGSWILNEDKTRFAAIESAFLVYRFGFDHLKFEKSHFEVRKENTKVISFHEKMGAVRNGETELDFLYEISKPSVLAAQEKLLGKLL</sequence>
<evidence type="ECO:0000313" key="1">
    <source>
        <dbReference type="EMBL" id="NNJ14387.1"/>
    </source>
</evidence>
<dbReference type="SUPFAM" id="SSF55729">
    <property type="entry name" value="Acyl-CoA N-acyltransferases (Nat)"/>
    <property type="match status" value="1"/>
</dbReference>
<proteinExistence type="predicted"/>
<organism evidence="1 2">
    <name type="scientific">Pseudomonas bharatica CSV86</name>
    <dbReference type="NCBI Taxonomy" id="1005395"/>
    <lineage>
        <taxon>Bacteria</taxon>
        <taxon>Pseudomonadati</taxon>
        <taxon>Pseudomonadota</taxon>
        <taxon>Gammaproteobacteria</taxon>
        <taxon>Pseudomonadales</taxon>
        <taxon>Pseudomonadaceae</taxon>
        <taxon>Pseudomonas</taxon>
        <taxon>Pseudomonas bharatica</taxon>
    </lineage>
</organism>
<dbReference type="Pfam" id="PF13302">
    <property type="entry name" value="Acetyltransf_3"/>
    <property type="match status" value="1"/>
</dbReference>
<dbReference type="InterPro" id="IPR016181">
    <property type="entry name" value="Acyl_CoA_acyltransferase"/>
</dbReference>
<dbReference type="AlphaFoldDB" id="L1M8I4"/>
<dbReference type="PANTHER" id="PTHR43415:SF3">
    <property type="entry name" value="GNAT-FAMILY ACETYLTRANSFERASE"/>
    <property type="match status" value="1"/>
</dbReference>
<keyword evidence="2" id="KW-1185">Reference proteome</keyword>
<dbReference type="InterPro" id="IPR000182">
    <property type="entry name" value="GNAT_dom"/>
</dbReference>
<dbReference type="EMBL" id="AMWJ02000001">
    <property type="protein sequence ID" value="NNJ14387.1"/>
    <property type="molecule type" value="Genomic_DNA"/>
</dbReference>
<name>L1M8I4_9PSED</name>
<protein>
    <submittedName>
        <fullName evidence="1">GNAT family N-acetyltransferase</fullName>
    </submittedName>
</protein>
<accession>L1M8I4</accession>
<evidence type="ECO:0000313" key="2">
    <source>
        <dbReference type="Proteomes" id="UP000010448"/>
    </source>
</evidence>
<dbReference type="Proteomes" id="UP000010448">
    <property type="component" value="Unassembled WGS sequence"/>
</dbReference>